<dbReference type="PANTHER" id="PTHR39080:SF1">
    <property type="entry name" value="LARGE RIBOSOMAL SUBUNIT PROTEIN BL28A"/>
    <property type="match status" value="1"/>
</dbReference>
<dbReference type="GO" id="GO:0003735">
    <property type="term" value="F:structural constituent of ribosome"/>
    <property type="evidence" value="ECO:0007669"/>
    <property type="project" value="InterPro"/>
</dbReference>
<comment type="similarity">
    <text evidence="1">Belongs to the bacterial ribosomal protein bL28 family.</text>
</comment>
<accession>A0A2M6YBR4</accession>
<dbReference type="InterPro" id="IPR034704">
    <property type="entry name" value="Ribosomal_bL28/bL31-like_sf"/>
</dbReference>
<protein>
    <submittedName>
        <fullName evidence="4">50S ribosomal protein L28</fullName>
    </submittedName>
</protein>
<dbReference type="AlphaFoldDB" id="A0A2M6YBR4"/>
<name>A0A2M6YBR4_9BACT</name>
<evidence type="ECO:0000256" key="3">
    <source>
        <dbReference type="ARBA" id="ARBA00023274"/>
    </source>
</evidence>
<proteinExistence type="inferred from homology"/>
<gene>
    <name evidence="4" type="ORF">COT12_02705</name>
</gene>
<dbReference type="Gene3D" id="2.30.170.40">
    <property type="entry name" value="Ribosomal protein L28/L24"/>
    <property type="match status" value="1"/>
</dbReference>
<keyword evidence="2 4" id="KW-0689">Ribosomal protein</keyword>
<organism evidence="4 5">
    <name type="scientific">Candidatus Berkelbacteria bacterium CG08_land_8_20_14_0_20_39_8</name>
    <dbReference type="NCBI Taxonomy" id="1974511"/>
    <lineage>
        <taxon>Bacteria</taxon>
        <taxon>Candidatus Berkelbacteria</taxon>
    </lineage>
</organism>
<comment type="caution">
    <text evidence="4">The sequence shown here is derived from an EMBL/GenBank/DDBJ whole genome shotgun (WGS) entry which is preliminary data.</text>
</comment>
<dbReference type="GO" id="GO:1990904">
    <property type="term" value="C:ribonucleoprotein complex"/>
    <property type="evidence" value="ECO:0007669"/>
    <property type="project" value="UniProtKB-KW"/>
</dbReference>
<dbReference type="SUPFAM" id="SSF143800">
    <property type="entry name" value="L28p-like"/>
    <property type="match status" value="1"/>
</dbReference>
<reference evidence="5" key="1">
    <citation type="submission" date="2017-09" db="EMBL/GenBank/DDBJ databases">
        <title>Depth-based differentiation of microbial function through sediment-hosted aquifers and enrichment of novel symbionts in the deep terrestrial subsurface.</title>
        <authorList>
            <person name="Probst A.J."/>
            <person name="Ladd B."/>
            <person name="Jarett J.K."/>
            <person name="Geller-Mcgrath D.E."/>
            <person name="Sieber C.M.K."/>
            <person name="Emerson J.B."/>
            <person name="Anantharaman K."/>
            <person name="Thomas B.C."/>
            <person name="Malmstrom R."/>
            <person name="Stieglmeier M."/>
            <person name="Klingl A."/>
            <person name="Woyke T."/>
            <person name="Ryan C.M."/>
            <person name="Banfield J.F."/>
        </authorList>
    </citation>
    <scope>NUCLEOTIDE SEQUENCE [LARGE SCALE GENOMIC DNA]</scope>
</reference>
<evidence type="ECO:0000256" key="1">
    <source>
        <dbReference type="ARBA" id="ARBA00008760"/>
    </source>
</evidence>
<dbReference type="InterPro" id="IPR026569">
    <property type="entry name" value="Ribosomal_bL28"/>
</dbReference>
<evidence type="ECO:0000256" key="2">
    <source>
        <dbReference type="ARBA" id="ARBA00022980"/>
    </source>
</evidence>
<dbReference type="InterPro" id="IPR050096">
    <property type="entry name" value="Bacterial_rp_bL28"/>
</dbReference>
<dbReference type="PANTHER" id="PTHR39080">
    <property type="entry name" value="50S RIBOSOMAL PROTEIN L28"/>
    <property type="match status" value="1"/>
</dbReference>
<keyword evidence="3" id="KW-0687">Ribonucleoprotein</keyword>
<dbReference type="GO" id="GO:0005840">
    <property type="term" value="C:ribosome"/>
    <property type="evidence" value="ECO:0007669"/>
    <property type="project" value="UniProtKB-KW"/>
</dbReference>
<evidence type="ECO:0000313" key="4">
    <source>
        <dbReference type="EMBL" id="PIU24125.1"/>
    </source>
</evidence>
<dbReference type="InterPro" id="IPR037147">
    <property type="entry name" value="Ribosomal_bL28_sf"/>
</dbReference>
<evidence type="ECO:0000313" key="5">
    <source>
        <dbReference type="Proteomes" id="UP000229896"/>
    </source>
</evidence>
<dbReference type="EMBL" id="PEXI01000085">
    <property type="protein sequence ID" value="PIU24125.1"/>
    <property type="molecule type" value="Genomic_DNA"/>
</dbReference>
<dbReference type="Pfam" id="PF00830">
    <property type="entry name" value="Ribosomal_L28"/>
    <property type="match status" value="1"/>
</dbReference>
<sequence>MICSICGKSKTAGSNVSHSQRHTKRFFKPNLQKVNGVVLCTRCLRTAVKEDKK</sequence>
<dbReference type="Proteomes" id="UP000229896">
    <property type="component" value="Unassembled WGS sequence"/>
</dbReference>